<dbReference type="AlphaFoldDB" id="A0A4Z2IW00"/>
<sequence length="113" mass="12506">MKLKFGEMFDFFRLTKSYASLSDRLSFCIRYGRIWTGNAGWLLGSGLPSDSVALPGSRSDSPSEQSELMRSPPRPRTEAGGELLGQEQSKLVSQCSGYSDWNLLKPPGRQGKD</sequence>
<evidence type="ECO:0000256" key="1">
    <source>
        <dbReference type="SAM" id="MobiDB-lite"/>
    </source>
</evidence>
<keyword evidence="3" id="KW-1185">Reference proteome</keyword>
<proteinExistence type="predicted"/>
<evidence type="ECO:0000313" key="2">
    <source>
        <dbReference type="EMBL" id="TNN82169.1"/>
    </source>
</evidence>
<dbReference type="Proteomes" id="UP000314294">
    <property type="component" value="Unassembled WGS sequence"/>
</dbReference>
<evidence type="ECO:0000313" key="3">
    <source>
        <dbReference type="Proteomes" id="UP000314294"/>
    </source>
</evidence>
<comment type="caution">
    <text evidence="2">The sequence shown here is derived from an EMBL/GenBank/DDBJ whole genome shotgun (WGS) entry which is preliminary data.</text>
</comment>
<organism evidence="2 3">
    <name type="scientific">Liparis tanakae</name>
    <name type="common">Tanaka's snailfish</name>
    <dbReference type="NCBI Taxonomy" id="230148"/>
    <lineage>
        <taxon>Eukaryota</taxon>
        <taxon>Metazoa</taxon>
        <taxon>Chordata</taxon>
        <taxon>Craniata</taxon>
        <taxon>Vertebrata</taxon>
        <taxon>Euteleostomi</taxon>
        <taxon>Actinopterygii</taxon>
        <taxon>Neopterygii</taxon>
        <taxon>Teleostei</taxon>
        <taxon>Neoteleostei</taxon>
        <taxon>Acanthomorphata</taxon>
        <taxon>Eupercaria</taxon>
        <taxon>Perciformes</taxon>
        <taxon>Cottioidei</taxon>
        <taxon>Cottales</taxon>
        <taxon>Liparidae</taxon>
        <taxon>Liparis</taxon>
    </lineage>
</organism>
<dbReference type="EMBL" id="SRLO01000041">
    <property type="protein sequence ID" value="TNN82169.1"/>
    <property type="molecule type" value="Genomic_DNA"/>
</dbReference>
<reference evidence="2 3" key="1">
    <citation type="submission" date="2019-03" db="EMBL/GenBank/DDBJ databases">
        <title>First draft genome of Liparis tanakae, snailfish: a comprehensive survey of snailfish specific genes.</title>
        <authorList>
            <person name="Kim W."/>
            <person name="Song I."/>
            <person name="Jeong J.-H."/>
            <person name="Kim D."/>
            <person name="Kim S."/>
            <person name="Ryu S."/>
            <person name="Song J.Y."/>
            <person name="Lee S.K."/>
        </authorList>
    </citation>
    <scope>NUCLEOTIDE SEQUENCE [LARGE SCALE GENOMIC DNA]</scope>
    <source>
        <tissue evidence="2">Muscle</tissue>
    </source>
</reference>
<accession>A0A4Z2IW00</accession>
<gene>
    <name evidence="2" type="ORF">EYF80_007537</name>
</gene>
<name>A0A4Z2IW00_9TELE</name>
<protein>
    <submittedName>
        <fullName evidence="2">Uncharacterized protein</fullName>
    </submittedName>
</protein>
<feature type="region of interest" description="Disordered" evidence="1">
    <location>
        <begin position="52"/>
        <end position="85"/>
    </location>
</feature>
<feature type="compositionally biased region" description="Polar residues" evidence="1">
    <location>
        <begin position="58"/>
        <end position="68"/>
    </location>
</feature>